<feature type="transmembrane region" description="Helical" evidence="1">
    <location>
        <begin position="69"/>
        <end position="89"/>
    </location>
</feature>
<reference evidence="2 3" key="1">
    <citation type="submission" date="2024-06" db="EMBL/GenBank/DDBJ databases">
        <title>Genomic Encyclopedia of Type Strains, Phase IV (KMG-IV): sequencing the most valuable type-strain genomes for metagenomic binning, comparative biology and taxonomic classification.</title>
        <authorList>
            <person name="Goeker M."/>
        </authorList>
    </citation>
    <scope>NUCLEOTIDE SEQUENCE [LARGE SCALE GENOMIC DNA]</scope>
    <source>
        <strain evidence="2 3">DSM 23520</strain>
    </source>
</reference>
<feature type="transmembrane region" description="Helical" evidence="1">
    <location>
        <begin position="39"/>
        <end position="57"/>
    </location>
</feature>
<keyword evidence="1" id="KW-0472">Membrane</keyword>
<evidence type="ECO:0000313" key="2">
    <source>
        <dbReference type="EMBL" id="MET3683459.1"/>
    </source>
</evidence>
<evidence type="ECO:0000313" key="3">
    <source>
        <dbReference type="Proteomes" id="UP001549167"/>
    </source>
</evidence>
<sequence>MDEGLTRGEKVIQVTYGVTVTVMMLLGVGYLLGDDSHGSDIYGIFWITGAVLVMSAYDFYKDLKAGKKGWLAIDILIMVLAIILIVRIVNSM</sequence>
<keyword evidence="1" id="KW-0812">Transmembrane</keyword>
<proteinExistence type="predicted"/>
<dbReference type="Proteomes" id="UP001549167">
    <property type="component" value="Unassembled WGS sequence"/>
</dbReference>
<accession>A0ABV2KV61</accession>
<organism evidence="2 3">
    <name type="scientific">Alkalibacillus flavidus</name>
    <dbReference type="NCBI Taxonomy" id="546021"/>
    <lineage>
        <taxon>Bacteria</taxon>
        <taxon>Bacillati</taxon>
        <taxon>Bacillota</taxon>
        <taxon>Bacilli</taxon>
        <taxon>Bacillales</taxon>
        <taxon>Bacillaceae</taxon>
        <taxon>Alkalibacillus</taxon>
    </lineage>
</organism>
<feature type="transmembrane region" description="Helical" evidence="1">
    <location>
        <begin position="12"/>
        <end position="33"/>
    </location>
</feature>
<comment type="caution">
    <text evidence="2">The sequence shown here is derived from an EMBL/GenBank/DDBJ whole genome shotgun (WGS) entry which is preliminary data.</text>
</comment>
<name>A0ABV2KV61_9BACI</name>
<keyword evidence="3" id="KW-1185">Reference proteome</keyword>
<gene>
    <name evidence="2" type="ORF">ABID56_001554</name>
</gene>
<keyword evidence="1" id="KW-1133">Transmembrane helix</keyword>
<evidence type="ECO:0000256" key="1">
    <source>
        <dbReference type="SAM" id="Phobius"/>
    </source>
</evidence>
<dbReference type="EMBL" id="JBEPMX010000007">
    <property type="protein sequence ID" value="MET3683459.1"/>
    <property type="molecule type" value="Genomic_DNA"/>
</dbReference>
<protein>
    <submittedName>
        <fullName evidence="2">Uncharacterized protein</fullName>
    </submittedName>
</protein>
<dbReference type="RefSeq" id="WP_354220035.1">
    <property type="nucleotide sequence ID" value="NZ_JBEPMX010000007.1"/>
</dbReference>